<proteinExistence type="predicted"/>
<dbReference type="Proteomes" id="UP000001056">
    <property type="component" value="Unassembled WGS sequence"/>
</dbReference>
<evidence type="ECO:0008006" key="4">
    <source>
        <dbReference type="Google" id="ProtNLM"/>
    </source>
</evidence>
<dbReference type="InParanoid" id="Q2GU32"/>
<gene>
    <name evidence="2" type="ORF">CHGG_08522</name>
</gene>
<sequence length="722" mass="79592">MLPFRPKPSAEEPDPYNATSHTVRKQATTVPPSIQNNDPVSLDDDASSRPAVPATEIVPMANYEAPTNAPSEATPSSCGETFSTFTAGTRSRWAAQPPRPLLAFKNFIAYDDAVRTLPFKIDEHPEASGPRLPTSCPLSWQYEFSWRGGAVLFAGDPLNTAQAHIRSSELCDATFGDSAERSATITTHARTCKSADEVTCKSWDSEGLRKAAFERGQIQKEIEETRAYLLEQLEAYWRSHPPQRSASRRKGKGPADQAGQRPPAREVSRPYNKRGFAGGRRRIGQGCGDGDDDDDDGEDDLAPAAGSSMPNARKRWYACPYQKWRLQYYVYECGTGFRNITDVKTHLLKKHFAITCPRCCGVYDDVDLVRLHVLKGCGNPPRSHPDGCIMSERQRDTISAHFGGKKMLDHQKWEFLFRTLFPNEPLPESIYMLRQEEEFRNFLNSWACSVGKEVFDNIRCQALYNPQLRWGEPEAIQRTAVMAQFITLKLQDRASWERRDADFAMARQDFDRTLSSDAGVSAVANHQTSAAPSLTWAHDTVAQLAPHEWNPQPEPNPWWPMPTIGEDTVVSGCANTNIDTLGPTSACSNRSSGSGESPIISLNQCDALAPQNGPASTFNTDGLGIPGIDLPGPSSAAQWAGGYQQGEPIYLDPSHLTNGAAPEPGAGAIVGVDEHARPLTAWNPCVQSGNWGLPDDSFNQVFDPWRISNDDVISEVVGRVQR</sequence>
<dbReference type="OrthoDB" id="3521097at2759"/>
<dbReference type="RefSeq" id="XP_001226449.1">
    <property type="nucleotide sequence ID" value="XM_001226448.1"/>
</dbReference>
<evidence type="ECO:0000313" key="2">
    <source>
        <dbReference type="EMBL" id="EAQ84508.1"/>
    </source>
</evidence>
<dbReference type="AlphaFoldDB" id="Q2GU32"/>
<evidence type="ECO:0000256" key="1">
    <source>
        <dbReference type="SAM" id="MobiDB-lite"/>
    </source>
</evidence>
<reference evidence="3" key="1">
    <citation type="journal article" date="2015" name="Genome Announc.">
        <title>Draft genome sequence of the cellulolytic fungus Chaetomium globosum.</title>
        <authorList>
            <person name="Cuomo C.A."/>
            <person name="Untereiner W.A."/>
            <person name="Ma L.-J."/>
            <person name="Grabherr M."/>
            <person name="Birren B.W."/>
        </authorList>
    </citation>
    <scope>NUCLEOTIDE SEQUENCE [LARGE SCALE GENOMIC DNA]</scope>
    <source>
        <strain evidence="3">ATCC 6205 / CBS 148.51 / DSM 1962 / NBRC 6347 / NRRL 1970</strain>
    </source>
</reference>
<dbReference type="PANTHER" id="PTHR38166">
    <property type="entry name" value="C2H2-TYPE DOMAIN-CONTAINING PROTEIN-RELATED"/>
    <property type="match status" value="1"/>
</dbReference>
<dbReference type="VEuPathDB" id="FungiDB:CHGG_08522"/>
<feature type="region of interest" description="Disordered" evidence="1">
    <location>
        <begin position="239"/>
        <end position="308"/>
    </location>
</feature>
<accession>Q2GU32</accession>
<feature type="compositionally biased region" description="Polar residues" evidence="1">
    <location>
        <begin position="17"/>
        <end position="39"/>
    </location>
</feature>
<dbReference type="GeneID" id="4395628"/>
<name>Q2GU32_CHAGB</name>
<feature type="compositionally biased region" description="Acidic residues" evidence="1">
    <location>
        <begin position="289"/>
        <end position="301"/>
    </location>
</feature>
<organism evidence="2 3">
    <name type="scientific">Chaetomium globosum (strain ATCC 6205 / CBS 148.51 / DSM 1962 / NBRC 6347 / NRRL 1970)</name>
    <name type="common">Soil fungus</name>
    <dbReference type="NCBI Taxonomy" id="306901"/>
    <lineage>
        <taxon>Eukaryota</taxon>
        <taxon>Fungi</taxon>
        <taxon>Dikarya</taxon>
        <taxon>Ascomycota</taxon>
        <taxon>Pezizomycotina</taxon>
        <taxon>Sordariomycetes</taxon>
        <taxon>Sordariomycetidae</taxon>
        <taxon>Sordariales</taxon>
        <taxon>Chaetomiaceae</taxon>
        <taxon>Chaetomium</taxon>
    </lineage>
</organism>
<feature type="region of interest" description="Disordered" evidence="1">
    <location>
        <begin position="1"/>
        <end position="49"/>
    </location>
</feature>
<dbReference type="EMBL" id="CH408034">
    <property type="protein sequence ID" value="EAQ84508.1"/>
    <property type="molecule type" value="Genomic_DNA"/>
</dbReference>
<dbReference type="HOGENOM" id="CLU_383089_0_0_1"/>
<dbReference type="PANTHER" id="PTHR38166:SF1">
    <property type="entry name" value="C2H2-TYPE DOMAIN-CONTAINING PROTEIN"/>
    <property type="match status" value="1"/>
</dbReference>
<protein>
    <recommendedName>
        <fullName evidence="4">C2H2-type domain-containing protein</fullName>
    </recommendedName>
</protein>
<evidence type="ECO:0000313" key="3">
    <source>
        <dbReference type="Proteomes" id="UP000001056"/>
    </source>
</evidence>
<dbReference type="eggNOG" id="ENOG502R72I">
    <property type="taxonomic scope" value="Eukaryota"/>
</dbReference>
<keyword evidence="3" id="KW-1185">Reference proteome</keyword>